<gene>
    <name evidence="3" type="ORF">SAMN05661086_00347</name>
</gene>
<keyword evidence="2" id="KW-0560">Oxidoreductase</keyword>
<evidence type="ECO:0000313" key="4">
    <source>
        <dbReference type="Proteomes" id="UP000199659"/>
    </source>
</evidence>
<comment type="similarity">
    <text evidence="1">Belongs to the short-chain dehydrogenases/reductases (SDR) family.</text>
</comment>
<protein>
    <submittedName>
        <fullName evidence="3">NAD(P)-dependent dehydrogenase, short-chain alcohol dehydrogenase family</fullName>
    </submittedName>
</protein>
<dbReference type="Gene3D" id="3.40.50.720">
    <property type="entry name" value="NAD(P)-binding Rossmann-like Domain"/>
    <property type="match status" value="1"/>
</dbReference>
<evidence type="ECO:0000256" key="2">
    <source>
        <dbReference type="ARBA" id="ARBA00023002"/>
    </source>
</evidence>
<dbReference type="Proteomes" id="UP000199659">
    <property type="component" value="Unassembled WGS sequence"/>
</dbReference>
<dbReference type="AlphaFoldDB" id="A0A1I6HW49"/>
<dbReference type="STRING" id="37658.SAMN05661086_00347"/>
<sequence length="256" mass="29275">MSLKRKKIIVTAGCAGLGAVFTQYLLEQGAVVIPTSRSEKNVQSYREQLEPALQENCFPELLSLETQEEMDLFVNRIKGKYETVYGLVNCAVCRDTIYNAFELEMSQWEKHYKINVFANTYLSAQVIEKLMIQEGAVVNISSFYSVNIPDNRVYDKHMIPTSLVYASSKAAMNYITKYLAVHYAKNNVRVNAILAGGIRDKDRQNDYFYDQYCMRTPMNRMAEIGEFNEALRFCLAEENKFCTGQLISIDGGWGLY</sequence>
<proteinExistence type="inferred from homology"/>
<dbReference type="Pfam" id="PF13561">
    <property type="entry name" value="adh_short_C2"/>
    <property type="match status" value="1"/>
</dbReference>
<reference evidence="3 4" key="1">
    <citation type="submission" date="2016-10" db="EMBL/GenBank/DDBJ databases">
        <authorList>
            <person name="de Groot N.N."/>
        </authorList>
    </citation>
    <scope>NUCLEOTIDE SEQUENCE [LARGE SCALE GENOMIC DNA]</scope>
    <source>
        <strain evidence="3 4">743A</strain>
    </source>
</reference>
<keyword evidence="4" id="KW-1185">Reference proteome</keyword>
<dbReference type="InterPro" id="IPR036291">
    <property type="entry name" value="NAD(P)-bd_dom_sf"/>
</dbReference>
<dbReference type="InterPro" id="IPR002347">
    <property type="entry name" value="SDR_fam"/>
</dbReference>
<dbReference type="PRINTS" id="PR00081">
    <property type="entry name" value="GDHRDH"/>
</dbReference>
<dbReference type="PANTHER" id="PTHR42760:SF115">
    <property type="entry name" value="3-OXOACYL-[ACYL-CARRIER-PROTEIN] REDUCTASE FABG"/>
    <property type="match status" value="1"/>
</dbReference>
<evidence type="ECO:0000313" key="3">
    <source>
        <dbReference type="EMBL" id="SFR58665.1"/>
    </source>
</evidence>
<organism evidence="3 4">
    <name type="scientific">Anaeromicropila populeti</name>
    <dbReference type="NCBI Taxonomy" id="37658"/>
    <lineage>
        <taxon>Bacteria</taxon>
        <taxon>Bacillati</taxon>
        <taxon>Bacillota</taxon>
        <taxon>Clostridia</taxon>
        <taxon>Lachnospirales</taxon>
        <taxon>Lachnospiraceae</taxon>
        <taxon>Anaeromicropila</taxon>
    </lineage>
</organism>
<dbReference type="GO" id="GO:0016616">
    <property type="term" value="F:oxidoreductase activity, acting on the CH-OH group of donors, NAD or NADP as acceptor"/>
    <property type="evidence" value="ECO:0007669"/>
    <property type="project" value="TreeGrafter"/>
</dbReference>
<dbReference type="RefSeq" id="WP_092558966.1">
    <property type="nucleotide sequence ID" value="NZ_FOYZ01000001.1"/>
</dbReference>
<name>A0A1I6HW49_9FIRM</name>
<dbReference type="PANTHER" id="PTHR42760">
    <property type="entry name" value="SHORT-CHAIN DEHYDROGENASES/REDUCTASES FAMILY MEMBER"/>
    <property type="match status" value="1"/>
</dbReference>
<dbReference type="OrthoDB" id="9803333at2"/>
<evidence type="ECO:0000256" key="1">
    <source>
        <dbReference type="ARBA" id="ARBA00006484"/>
    </source>
</evidence>
<accession>A0A1I6HW49</accession>
<dbReference type="SUPFAM" id="SSF51735">
    <property type="entry name" value="NAD(P)-binding Rossmann-fold domains"/>
    <property type="match status" value="1"/>
</dbReference>
<dbReference type="EMBL" id="FOYZ01000001">
    <property type="protein sequence ID" value="SFR58665.1"/>
    <property type="molecule type" value="Genomic_DNA"/>
</dbReference>